<organism evidence="2 3">
    <name type="scientific">Paramarasmius palmivorus</name>
    <dbReference type="NCBI Taxonomy" id="297713"/>
    <lineage>
        <taxon>Eukaryota</taxon>
        <taxon>Fungi</taxon>
        <taxon>Dikarya</taxon>
        <taxon>Basidiomycota</taxon>
        <taxon>Agaricomycotina</taxon>
        <taxon>Agaricomycetes</taxon>
        <taxon>Agaricomycetidae</taxon>
        <taxon>Agaricales</taxon>
        <taxon>Marasmiineae</taxon>
        <taxon>Marasmiaceae</taxon>
        <taxon>Paramarasmius</taxon>
    </lineage>
</organism>
<proteinExistence type="predicted"/>
<evidence type="ECO:0000256" key="1">
    <source>
        <dbReference type="SAM" id="MobiDB-lite"/>
    </source>
</evidence>
<protein>
    <submittedName>
        <fullName evidence="2">Uncharacterized protein</fullName>
    </submittedName>
</protein>
<feature type="compositionally biased region" description="Basic residues" evidence="1">
    <location>
        <begin position="221"/>
        <end position="243"/>
    </location>
</feature>
<keyword evidence="3" id="KW-1185">Reference proteome</keyword>
<dbReference type="Proteomes" id="UP001383192">
    <property type="component" value="Unassembled WGS sequence"/>
</dbReference>
<feature type="region of interest" description="Disordered" evidence="1">
    <location>
        <begin position="160"/>
        <end position="243"/>
    </location>
</feature>
<evidence type="ECO:0000313" key="2">
    <source>
        <dbReference type="EMBL" id="KAK7033591.1"/>
    </source>
</evidence>
<evidence type="ECO:0000313" key="3">
    <source>
        <dbReference type="Proteomes" id="UP001383192"/>
    </source>
</evidence>
<reference evidence="2 3" key="1">
    <citation type="submission" date="2024-01" db="EMBL/GenBank/DDBJ databases">
        <title>A draft genome for a cacao thread blight-causing isolate of Paramarasmius palmivorus.</title>
        <authorList>
            <person name="Baruah I.K."/>
            <person name="Bukari Y."/>
            <person name="Amoako-Attah I."/>
            <person name="Meinhardt L.W."/>
            <person name="Bailey B.A."/>
            <person name="Cohen S.P."/>
        </authorList>
    </citation>
    <scope>NUCLEOTIDE SEQUENCE [LARGE SCALE GENOMIC DNA]</scope>
    <source>
        <strain evidence="2 3">GH-12</strain>
    </source>
</reference>
<dbReference type="AlphaFoldDB" id="A0AAW0C4R5"/>
<sequence>MCTRFEKSPKDFSSFFDVINSGKNLVDIPKKSMVQRGSCLGGKNLARRPQRRMHLIAADAEASAIKINEEMERIMGKGKGFTNFVDDFMKKLKVDFPNKIQRSLPQLSPAGIPPAPGSNGGAIFVDATDATIARCKAGKRSSVWLAARDLFVRQVTGKKPLPKDCKQVTDPKASTNKSTAKASTKEIAKPSNPKPGAKVPPARTETKASPKLPAKPAAKPPAKKPVAKAPGKKAVSKKTRRDD</sequence>
<feature type="compositionally biased region" description="Low complexity" evidence="1">
    <location>
        <begin position="207"/>
        <end position="217"/>
    </location>
</feature>
<name>A0AAW0C4R5_9AGAR</name>
<gene>
    <name evidence="2" type="ORF">VNI00_012828</name>
</gene>
<feature type="compositionally biased region" description="Polar residues" evidence="1">
    <location>
        <begin position="172"/>
        <end position="182"/>
    </location>
</feature>
<accession>A0AAW0C4R5</accession>
<dbReference type="EMBL" id="JAYKXP010000061">
    <property type="protein sequence ID" value="KAK7033591.1"/>
    <property type="molecule type" value="Genomic_DNA"/>
</dbReference>
<comment type="caution">
    <text evidence="2">The sequence shown here is derived from an EMBL/GenBank/DDBJ whole genome shotgun (WGS) entry which is preliminary data.</text>
</comment>